<evidence type="ECO:0000313" key="4">
    <source>
        <dbReference type="Proteomes" id="UP000245865"/>
    </source>
</evidence>
<dbReference type="InterPro" id="IPR013097">
    <property type="entry name" value="Dabb"/>
</dbReference>
<dbReference type="InterPro" id="IPR011008">
    <property type="entry name" value="Dimeric_a/b-barrel"/>
</dbReference>
<dbReference type="EMBL" id="QGDB01000001">
    <property type="protein sequence ID" value="PWL19634.1"/>
    <property type="molecule type" value="Genomic_DNA"/>
</dbReference>
<organism evidence="3 4">
    <name type="scientific">Falsochrobactrum shanghaiense</name>
    <dbReference type="NCBI Taxonomy" id="2201899"/>
    <lineage>
        <taxon>Bacteria</taxon>
        <taxon>Pseudomonadati</taxon>
        <taxon>Pseudomonadota</taxon>
        <taxon>Alphaproteobacteria</taxon>
        <taxon>Hyphomicrobiales</taxon>
        <taxon>Brucellaceae</taxon>
        <taxon>Falsochrobactrum</taxon>
    </lineage>
</organism>
<feature type="signal peptide" evidence="1">
    <location>
        <begin position="1"/>
        <end position="21"/>
    </location>
</feature>
<keyword evidence="4" id="KW-1185">Reference proteome</keyword>
<reference evidence="3 4" key="1">
    <citation type="submission" date="2018-05" db="EMBL/GenBank/DDBJ databases">
        <title>Comparative genomic sequence analysis between strain HN4 and CCM 8460T (Falsochrobactrum ovis) will provide more evidence to prove that HN4 is a new species of Falsochrobactrum.</title>
        <authorList>
            <person name="Lyu W."/>
            <person name="Sun L."/>
            <person name="Yao L."/>
        </authorList>
    </citation>
    <scope>NUCLEOTIDE SEQUENCE [LARGE SCALE GENOMIC DNA]</scope>
    <source>
        <strain evidence="3 4">HN4</strain>
    </source>
</reference>
<dbReference type="OrthoDB" id="7282220at2"/>
<dbReference type="PROSITE" id="PS51502">
    <property type="entry name" value="S_R_A_B_BARREL"/>
    <property type="match status" value="1"/>
</dbReference>
<name>A0A316JDQ0_9HYPH</name>
<feature type="domain" description="Stress-response A/B barrel" evidence="2">
    <location>
        <begin position="50"/>
        <end position="162"/>
    </location>
</feature>
<gene>
    <name evidence="3" type="ORF">DKP76_03595</name>
</gene>
<evidence type="ECO:0000313" key="3">
    <source>
        <dbReference type="EMBL" id="PWL19634.1"/>
    </source>
</evidence>
<comment type="caution">
    <text evidence="3">The sequence shown here is derived from an EMBL/GenBank/DDBJ whole genome shotgun (WGS) entry which is preliminary data.</text>
</comment>
<feature type="chain" id="PRO_5016373499" evidence="1">
    <location>
        <begin position="22"/>
        <end position="167"/>
    </location>
</feature>
<dbReference type="AlphaFoldDB" id="A0A316JDQ0"/>
<proteinExistence type="predicted"/>
<keyword evidence="1" id="KW-0732">Signal</keyword>
<protein>
    <submittedName>
        <fullName evidence="3">Stress responsive alpha-beta barrel</fullName>
    </submittedName>
</protein>
<dbReference type="RefSeq" id="WP_109705021.1">
    <property type="nucleotide sequence ID" value="NZ_QGDB01000001.1"/>
</dbReference>
<sequence length="167" mass="18653">MQKPFAIATLLLMMTTASSQAITAREKRDAEQRDIGTAAFTAHDYRPGTVQHVVLFHYKASVTPAQIKEVRERFLALKDEAQRDGKPYILRLEAGAQNSGEGVDYGFQEGFIVTFASEGDRNYYVGTPVVSDPRFYDPAHQRFKDFVGPLLGEKDGVLVFDFNASEI</sequence>
<evidence type="ECO:0000256" key="1">
    <source>
        <dbReference type="SAM" id="SignalP"/>
    </source>
</evidence>
<dbReference type="SUPFAM" id="SSF54909">
    <property type="entry name" value="Dimeric alpha+beta barrel"/>
    <property type="match status" value="1"/>
</dbReference>
<dbReference type="SMART" id="SM00886">
    <property type="entry name" value="Dabb"/>
    <property type="match status" value="1"/>
</dbReference>
<dbReference type="Pfam" id="PF07876">
    <property type="entry name" value="Dabb"/>
    <property type="match status" value="1"/>
</dbReference>
<dbReference type="Gene3D" id="3.30.70.100">
    <property type="match status" value="1"/>
</dbReference>
<evidence type="ECO:0000259" key="2">
    <source>
        <dbReference type="PROSITE" id="PS51502"/>
    </source>
</evidence>
<dbReference type="Proteomes" id="UP000245865">
    <property type="component" value="Unassembled WGS sequence"/>
</dbReference>
<accession>A0A316JDQ0</accession>